<comment type="catalytic activity">
    <reaction evidence="1">
        <text>ATP + protein L-histidine = ADP + protein N-phospho-L-histidine.</text>
        <dbReference type="EC" id="2.7.13.3"/>
    </reaction>
</comment>
<dbReference type="AlphaFoldDB" id="A0A1W2GJY0"/>
<evidence type="ECO:0000313" key="11">
    <source>
        <dbReference type="EMBL" id="SMD36957.1"/>
    </source>
</evidence>
<keyword evidence="3 5" id="KW-0597">Phosphoprotein</keyword>
<dbReference type="InterPro" id="IPR011006">
    <property type="entry name" value="CheY-like_superfamily"/>
</dbReference>
<keyword evidence="7" id="KW-0812">Transmembrane</keyword>
<dbReference type="SUPFAM" id="SSF47384">
    <property type="entry name" value="Homodimeric domain of signal transducing histidine kinase"/>
    <property type="match status" value="1"/>
</dbReference>
<feature type="transmembrane region" description="Helical" evidence="7">
    <location>
        <begin position="240"/>
        <end position="262"/>
    </location>
</feature>
<organism evidence="11 12">
    <name type="scientific">Reichenbachiella faecimaris</name>
    <dbReference type="NCBI Taxonomy" id="692418"/>
    <lineage>
        <taxon>Bacteria</taxon>
        <taxon>Pseudomonadati</taxon>
        <taxon>Bacteroidota</taxon>
        <taxon>Cytophagia</taxon>
        <taxon>Cytophagales</taxon>
        <taxon>Reichenbachiellaceae</taxon>
        <taxon>Reichenbachiella</taxon>
    </lineage>
</organism>
<dbReference type="InterPro" id="IPR036890">
    <property type="entry name" value="HATPase_C_sf"/>
</dbReference>
<dbReference type="SMART" id="SM00388">
    <property type="entry name" value="HisKA"/>
    <property type="match status" value="1"/>
</dbReference>
<keyword evidence="7" id="KW-0472">Membrane</keyword>
<dbReference type="InterPro" id="IPR011622">
    <property type="entry name" value="7TMR_DISM_rcpt_extracell_dom2"/>
</dbReference>
<evidence type="ECO:0000256" key="5">
    <source>
        <dbReference type="PROSITE-ProRule" id="PRU00169"/>
    </source>
</evidence>
<dbReference type="InterPro" id="IPR036097">
    <property type="entry name" value="HisK_dim/P_sf"/>
</dbReference>
<evidence type="ECO:0000256" key="6">
    <source>
        <dbReference type="SAM" id="Coils"/>
    </source>
</evidence>
<keyword evidence="11" id="KW-0418">Kinase</keyword>
<dbReference type="RefSeq" id="WP_084373798.1">
    <property type="nucleotide sequence ID" value="NZ_FWYF01000003.1"/>
</dbReference>
<dbReference type="Pfam" id="PF02518">
    <property type="entry name" value="HATPase_c"/>
    <property type="match status" value="1"/>
</dbReference>
<dbReference type="Gene3D" id="3.40.50.2300">
    <property type="match status" value="1"/>
</dbReference>
<dbReference type="EC" id="2.7.13.3" evidence="2"/>
<feature type="domain" description="Histidine kinase" evidence="9">
    <location>
        <begin position="456"/>
        <end position="677"/>
    </location>
</feature>
<dbReference type="InterPro" id="IPR011623">
    <property type="entry name" value="7TMR_DISM_rcpt_extracell_dom1"/>
</dbReference>
<feature type="transmembrane region" description="Helical" evidence="7">
    <location>
        <begin position="186"/>
        <end position="204"/>
    </location>
</feature>
<dbReference type="SUPFAM" id="SSF52172">
    <property type="entry name" value="CheY-like"/>
    <property type="match status" value="1"/>
</dbReference>
<keyword evidence="6" id="KW-0175">Coiled coil</keyword>
<dbReference type="Gene3D" id="1.10.287.130">
    <property type="match status" value="1"/>
</dbReference>
<evidence type="ECO:0000256" key="3">
    <source>
        <dbReference type="ARBA" id="ARBA00022553"/>
    </source>
</evidence>
<feature type="modified residue" description="4-aspartylphosphate" evidence="5">
    <location>
        <position position="749"/>
    </location>
</feature>
<feature type="domain" description="Response regulatory" evidence="10">
    <location>
        <begin position="700"/>
        <end position="818"/>
    </location>
</feature>
<feature type="transmembrane region" description="Helical" evidence="7">
    <location>
        <begin position="274"/>
        <end position="297"/>
    </location>
</feature>
<dbReference type="SMART" id="SM00387">
    <property type="entry name" value="HATPase_c"/>
    <property type="match status" value="1"/>
</dbReference>
<dbReference type="EMBL" id="FWYF01000003">
    <property type="protein sequence ID" value="SMD36957.1"/>
    <property type="molecule type" value="Genomic_DNA"/>
</dbReference>
<dbReference type="Pfam" id="PF07695">
    <property type="entry name" value="7TMR-DISM_7TM"/>
    <property type="match status" value="1"/>
</dbReference>
<feature type="coiled-coil region" evidence="6">
    <location>
        <begin position="387"/>
        <end position="446"/>
    </location>
</feature>
<dbReference type="PRINTS" id="PR00344">
    <property type="entry name" value="BCTRLSENSOR"/>
</dbReference>
<dbReference type="CDD" id="cd17546">
    <property type="entry name" value="REC_hyHK_CKI1_RcsC-like"/>
    <property type="match status" value="1"/>
</dbReference>
<evidence type="ECO:0000256" key="4">
    <source>
        <dbReference type="ARBA" id="ARBA00023012"/>
    </source>
</evidence>
<dbReference type="PROSITE" id="PS50110">
    <property type="entry name" value="RESPONSE_REGULATORY"/>
    <property type="match status" value="1"/>
</dbReference>
<dbReference type="FunFam" id="3.30.565.10:FF:000010">
    <property type="entry name" value="Sensor histidine kinase RcsC"/>
    <property type="match status" value="1"/>
</dbReference>
<name>A0A1W2GJY0_REIFA</name>
<evidence type="ECO:0000256" key="8">
    <source>
        <dbReference type="SAM" id="SignalP"/>
    </source>
</evidence>
<dbReference type="Gene3D" id="3.30.565.10">
    <property type="entry name" value="Histidine kinase-like ATPase, C-terminal domain"/>
    <property type="match status" value="1"/>
</dbReference>
<dbReference type="Proteomes" id="UP000192472">
    <property type="component" value="Unassembled WGS sequence"/>
</dbReference>
<reference evidence="11 12" key="1">
    <citation type="submission" date="2017-04" db="EMBL/GenBank/DDBJ databases">
        <authorList>
            <person name="Afonso C.L."/>
            <person name="Miller P.J."/>
            <person name="Scott M.A."/>
            <person name="Spackman E."/>
            <person name="Goraichik I."/>
            <person name="Dimitrov K.M."/>
            <person name="Suarez D.L."/>
            <person name="Swayne D.E."/>
        </authorList>
    </citation>
    <scope>NUCLEOTIDE SEQUENCE [LARGE SCALE GENOMIC DNA]</scope>
    <source>
        <strain evidence="11 12">DSM 26133</strain>
    </source>
</reference>
<dbReference type="PANTHER" id="PTHR45339:SF1">
    <property type="entry name" value="HYBRID SIGNAL TRANSDUCTION HISTIDINE KINASE J"/>
    <property type="match status" value="1"/>
</dbReference>
<evidence type="ECO:0000256" key="1">
    <source>
        <dbReference type="ARBA" id="ARBA00000085"/>
    </source>
</evidence>
<keyword evidence="11" id="KW-0808">Transferase</keyword>
<dbReference type="Pfam" id="PF00072">
    <property type="entry name" value="Response_reg"/>
    <property type="match status" value="1"/>
</dbReference>
<dbReference type="InterPro" id="IPR003661">
    <property type="entry name" value="HisK_dim/P_dom"/>
</dbReference>
<feature type="signal peptide" evidence="8">
    <location>
        <begin position="1"/>
        <end position="21"/>
    </location>
</feature>
<dbReference type="InterPro" id="IPR004358">
    <property type="entry name" value="Sig_transdc_His_kin-like_C"/>
</dbReference>
<keyword evidence="8" id="KW-0732">Signal</keyword>
<evidence type="ECO:0000259" key="9">
    <source>
        <dbReference type="PROSITE" id="PS50109"/>
    </source>
</evidence>
<dbReference type="OrthoDB" id="9816309at2"/>
<keyword evidence="12" id="KW-1185">Reference proteome</keyword>
<evidence type="ECO:0000313" key="12">
    <source>
        <dbReference type="Proteomes" id="UP000192472"/>
    </source>
</evidence>
<keyword evidence="7" id="KW-1133">Transmembrane helix</keyword>
<evidence type="ECO:0000256" key="7">
    <source>
        <dbReference type="SAM" id="Phobius"/>
    </source>
</evidence>
<feature type="transmembrane region" description="Helical" evidence="7">
    <location>
        <begin position="211"/>
        <end position="228"/>
    </location>
</feature>
<sequence>MVSIKSCLSLLILFCGIQAFCSNQPVINPENFLNNNKSLKPYLRVYTDPTGNASINDILRDEPVFSQLKGELSKENIYWGKLLVENNQEVIKLYLLHVGKNDFIDCYFVQNDSIVQHEQSGYMYPQHLKSVPKGSYYIPLLMNANSTQELYIRIEEKIHNDPEFDLRLSSGTNWVYEILDKHIVDFIFQGLFWIIMIYNLFLFATTRTKAYLYYAFYLGCVAINYLFLTDILREYVLNEVPWLTIYFIPTTILVVGAYWIFVNDFISAKKYFFLYYKWIRVVSYIDIGIFFVSVLVIHFTKEIYIVTDGLRAVALLNALLIFGLIYRIYDSKYEMVKYYMYGTGAMVIMAVIDTILWNPSTSQANLMKYGLIAEIVVFSIGLAQRKKIREKERRKALNKQIDQLRVNESLAQWQKEELEKIIDHRTKKIKKKNKKLKRAIKKAETAARVKSDFLSVMSHEIRTPMNAVIGTIHLLLDENPKRGQLEHLKTLKFSSENLLILINDILDYSKVESGNVQLEHIDFHLRELTKGLGNTYEQKAAENGVKFNILIDHNIPSMLKGDPARLTQILNNLISNALKFTPGGEIKLLIHLLARSNGRVKLEFAVEDTGIGISKDKLKLIFESFTQAHADTTRKYGGTGLGLAITKKLIKLFDSQIFVKSKVNRGSKFYFSLYMEEAAHANAAIEQDDVLMKEEVKGKRVLVVDDNEINLMMAKKFLDKWGLICEVVSSGQDALIKVFDTDYDLILMDLQMPEMDGYEVTATIRSLDNTDLKNIPIVAVSADTYENVKIKIAEVGMNDFLSKPFNPMELLTVVHTYTRGASQEIEPTNL</sequence>
<dbReference type="CDD" id="cd16922">
    <property type="entry name" value="HATPase_EvgS-ArcB-TorS-like"/>
    <property type="match status" value="1"/>
</dbReference>
<feature type="transmembrane region" description="Helical" evidence="7">
    <location>
        <begin position="338"/>
        <end position="357"/>
    </location>
</feature>
<feature type="transmembrane region" description="Helical" evidence="7">
    <location>
        <begin position="303"/>
        <end position="326"/>
    </location>
</feature>
<dbReference type="PANTHER" id="PTHR45339">
    <property type="entry name" value="HYBRID SIGNAL TRANSDUCTION HISTIDINE KINASE J"/>
    <property type="match status" value="1"/>
</dbReference>
<dbReference type="Gene3D" id="2.60.40.2380">
    <property type="match status" value="1"/>
</dbReference>
<dbReference type="InterPro" id="IPR003594">
    <property type="entry name" value="HATPase_dom"/>
</dbReference>
<dbReference type="Pfam" id="PF07696">
    <property type="entry name" value="7TMR-DISMED2"/>
    <property type="match status" value="1"/>
</dbReference>
<dbReference type="PROSITE" id="PS50109">
    <property type="entry name" value="HIS_KIN"/>
    <property type="match status" value="1"/>
</dbReference>
<keyword evidence="4" id="KW-0902">Two-component regulatory system</keyword>
<dbReference type="SUPFAM" id="SSF55874">
    <property type="entry name" value="ATPase domain of HSP90 chaperone/DNA topoisomerase II/histidine kinase"/>
    <property type="match status" value="1"/>
</dbReference>
<accession>A0A1W2GJY0</accession>
<evidence type="ECO:0000256" key="2">
    <source>
        <dbReference type="ARBA" id="ARBA00012438"/>
    </source>
</evidence>
<dbReference type="GO" id="GO:0000155">
    <property type="term" value="F:phosphorelay sensor kinase activity"/>
    <property type="evidence" value="ECO:0007669"/>
    <property type="project" value="InterPro"/>
</dbReference>
<feature type="chain" id="PRO_5012370934" description="histidine kinase" evidence="8">
    <location>
        <begin position="22"/>
        <end position="830"/>
    </location>
</feature>
<dbReference type="Pfam" id="PF00512">
    <property type="entry name" value="HisKA"/>
    <property type="match status" value="1"/>
</dbReference>
<dbReference type="STRING" id="692418.SAMN04488029_3162"/>
<dbReference type="CDD" id="cd00082">
    <property type="entry name" value="HisKA"/>
    <property type="match status" value="1"/>
</dbReference>
<proteinExistence type="predicted"/>
<protein>
    <recommendedName>
        <fullName evidence="2">histidine kinase</fullName>
        <ecNumber evidence="2">2.7.13.3</ecNumber>
    </recommendedName>
</protein>
<dbReference type="InterPro" id="IPR005467">
    <property type="entry name" value="His_kinase_dom"/>
</dbReference>
<dbReference type="SMART" id="SM00448">
    <property type="entry name" value="REC"/>
    <property type="match status" value="1"/>
</dbReference>
<gene>
    <name evidence="11" type="ORF">SAMN04488029_3162</name>
</gene>
<evidence type="ECO:0000259" key="10">
    <source>
        <dbReference type="PROSITE" id="PS50110"/>
    </source>
</evidence>
<dbReference type="InterPro" id="IPR001789">
    <property type="entry name" value="Sig_transdc_resp-reg_receiver"/>
</dbReference>